<evidence type="ECO:0000259" key="6">
    <source>
        <dbReference type="Pfam" id="PF25967"/>
    </source>
</evidence>
<dbReference type="PANTHER" id="PTHR30158:SF3">
    <property type="entry name" value="MULTIDRUG EFFLUX PUMP SUBUNIT ACRA-RELATED"/>
    <property type="match status" value="1"/>
</dbReference>
<dbReference type="Pfam" id="PF25917">
    <property type="entry name" value="BSH_RND"/>
    <property type="match status" value="1"/>
</dbReference>
<dbReference type="Pfam" id="PF25967">
    <property type="entry name" value="RND-MFP_C"/>
    <property type="match status" value="1"/>
</dbReference>
<dbReference type="Pfam" id="PF25876">
    <property type="entry name" value="HH_MFP_RND"/>
    <property type="match status" value="1"/>
</dbReference>
<dbReference type="InterPro" id="IPR058626">
    <property type="entry name" value="MdtA-like_b-barrel"/>
</dbReference>
<evidence type="ECO:0000259" key="3">
    <source>
        <dbReference type="Pfam" id="PF25876"/>
    </source>
</evidence>
<dbReference type="InterPro" id="IPR058624">
    <property type="entry name" value="MdtA-like_HH"/>
</dbReference>
<dbReference type="InterPro" id="IPR058625">
    <property type="entry name" value="MdtA-like_BSH"/>
</dbReference>
<dbReference type="InterPro" id="IPR058627">
    <property type="entry name" value="MdtA-like_C"/>
</dbReference>
<dbReference type="GO" id="GO:0005886">
    <property type="term" value="C:plasma membrane"/>
    <property type="evidence" value="ECO:0007669"/>
    <property type="project" value="UniProtKB-SubCell"/>
</dbReference>
<dbReference type="InterPro" id="IPR006143">
    <property type="entry name" value="RND_pump_MFP"/>
</dbReference>
<evidence type="ECO:0000256" key="2">
    <source>
        <dbReference type="ARBA" id="ARBA00009477"/>
    </source>
</evidence>
<dbReference type="Gene3D" id="2.40.420.20">
    <property type="match status" value="1"/>
</dbReference>
<comment type="subcellular location">
    <subcellularLocation>
        <location evidence="1">Cell envelope</location>
    </subcellularLocation>
</comment>
<organism evidence="7 8">
    <name type="scientific">Advenella incenata</name>
    <dbReference type="NCBI Taxonomy" id="267800"/>
    <lineage>
        <taxon>Bacteria</taxon>
        <taxon>Pseudomonadati</taxon>
        <taxon>Pseudomonadota</taxon>
        <taxon>Betaproteobacteria</taxon>
        <taxon>Burkholderiales</taxon>
        <taxon>Alcaligenaceae</taxon>
    </lineage>
</organism>
<dbReference type="NCBIfam" id="TIGR01730">
    <property type="entry name" value="RND_mfp"/>
    <property type="match status" value="1"/>
</dbReference>
<feature type="domain" description="Multidrug resistance protein MdtA-like beta-barrel" evidence="5">
    <location>
        <begin position="227"/>
        <end position="316"/>
    </location>
</feature>
<dbReference type="Gene3D" id="1.10.287.470">
    <property type="entry name" value="Helix hairpin bin"/>
    <property type="match status" value="1"/>
</dbReference>
<sequence>MIKSVSISTLDPQRRFVRAPVLTLLILLLLAIVLAGCSPGDGADTPAPKAEGPPEVGVVTLKSQRITFATELPGRTVAPVIAQIRPQVNGIVQKQLFTEGSQVKAGQVLYQLDPAVYEAEYAVARANVKKADSTYANARTVARRNRELVRIDAISAQINETSQAEAQQAAADLAVAKAQEQRAKINLDYTRIVSPIDGWIELSNVTPGALVTANQDTVLTIVQKLDPLYVHVAQSSAELLQLKDDIAAGRLQATADNDAAIRLRLENGRLYPQPGRLTFSGVTVNPGTGSITLRASVPNPDRVLMPGMYVRAVLENNTGDQSLLVPQQAITRRPDASTVALVIDADDKVQERPVVVGRAIGDSWQVLEGLAAGDRVVVTGSLHVRPGTVVRPVETTSKPG</sequence>
<dbReference type="Proteomes" id="UP000293398">
    <property type="component" value="Unassembled WGS sequence"/>
</dbReference>
<accession>A0A4Q7VUS8</accession>
<gene>
    <name evidence="7" type="ORF">EV681_2148</name>
</gene>
<comment type="similarity">
    <text evidence="2">Belongs to the membrane fusion protein (MFP) (TC 8.A.1) family.</text>
</comment>
<dbReference type="Gene3D" id="2.40.30.170">
    <property type="match status" value="1"/>
</dbReference>
<dbReference type="GO" id="GO:0046677">
    <property type="term" value="P:response to antibiotic"/>
    <property type="evidence" value="ECO:0007669"/>
    <property type="project" value="TreeGrafter"/>
</dbReference>
<evidence type="ECO:0000259" key="5">
    <source>
        <dbReference type="Pfam" id="PF25944"/>
    </source>
</evidence>
<feature type="domain" description="Multidrug resistance protein MdtA-like C-terminal permuted SH3" evidence="6">
    <location>
        <begin position="322"/>
        <end position="380"/>
    </location>
</feature>
<keyword evidence="8" id="KW-1185">Reference proteome</keyword>
<evidence type="ECO:0000313" key="8">
    <source>
        <dbReference type="Proteomes" id="UP000293398"/>
    </source>
</evidence>
<dbReference type="AlphaFoldDB" id="A0A4Q7VUS8"/>
<dbReference type="Gene3D" id="2.40.50.100">
    <property type="match status" value="1"/>
</dbReference>
<comment type="caution">
    <text evidence="7">The sequence shown here is derived from an EMBL/GenBank/DDBJ whole genome shotgun (WGS) entry which is preliminary data.</text>
</comment>
<reference evidence="7 8" key="1">
    <citation type="submission" date="2019-02" db="EMBL/GenBank/DDBJ databases">
        <title>Genomic Encyclopedia of Type Strains, Phase IV (KMG-IV): sequencing the most valuable type-strain genomes for metagenomic binning, comparative biology and taxonomic classification.</title>
        <authorList>
            <person name="Goeker M."/>
        </authorList>
    </citation>
    <scope>NUCLEOTIDE SEQUENCE [LARGE SCALE GENOMIC DNA]</scope>
    <source>
        <strain evidence="7 8">DSM 23814</strain>
    </source>
</reference>
<evidence type="ECO:0000259" key="4">
    <source>
        <dbReference type="Pfam" id="PF25917"/>
    </source>
</evidence>
<feature type="domain" description="Multidrug resistance protein MdtA-like alpha-helical hairpin" evidence="3">
    <location>
        <begin position="121"/>
        <end position="190"/>
    </location>
</feature>
<feature type="domain" description="Multidrug resistance protein MdtA-like barrel-sandwich hybrid" evidence="4">
    <location>
        <begin position="81"/>
        <end position="222"/>
    </location>
</feature>
<evidence type="ECO:0000313" key="7">
    <source>
        <dbReference type="EMBL" id="RZU00340.1"/>
    </source>
</evidence>
<dbReference type="FunFam" id="2.40.420.20:FF:000001">
    <property type="entry name" value="Efflux RND transporter periplasmic adaptor subunit"/>
    <property type="match status" value="1"/>
</dbReference>
<evidence type="ECO:0000256" key="1">
    <source>
        <dbReference type="ARBA" id="ARBA00004196"/>
    </source>
</evidence>
<dbReference type="RefSeq" id="WP_130303887.1">
    <property type="nucleotide sequence ID" value="NZ_SHKO01000001.1"/>
</dbReference>
<proteinExistence type="inferred from homology"/>
<dbReference type="SUPFAM" id="SSF111369">
    <property type="entry name" value="HlyD-like secretion proteins"/>
    <property type="match status" value="1"/>
</dbReference>
<dbReference type="PANTHER" id="PTHR30158">
    <property type="entry name" value="ACRA/E-RELATED COMPONENT OF DRUG EFFLUX TRANSPORTER"/>
    <property type="match status" value="1"/>
</dbReference>
<dbReference type="OrthoDB" id="9783047at2"/>
<dbReference type="Pfam" id="PF25944">
    <property type="entry name" value="Beta-barrel_RND"/>
    <property type="match status" value="1"/>
</dbReference>
<name>A0A4Q7VUS8_9BURK</name>
<dbReference type="EMBL" id="SHKO01000001">
    <property type="protein sequence ID" value="RZU00340.1"/>
    <property type="molecule type" value="Genomic_DNA"/>
</dbReference>
<dbReference type="GO" id="GO:0022857">
    <property type="term" value="F:transmembrane transporter activity"/>
    <property type="evidence" value="ECO:0007669"/>
    <property type="project" value="InterPro"/>
</dbReference>
<protein>
    <submittedName>
        <fullName evidence="7">Membrane fusion protein (Multidrug efflux system)</fullName>
    </submittedName>
</protein>